<organism evidence="1 2">
    <name type="scientific">Jatropha curcas</name>
    <name type="common">Barbados nut</name>
    <dbReference type="NCBI Taxonomy" id="180498"/>
    <lineage>
        <taxon>Eukaryota</taxon>
        <taxon>Viridiplantae</taxon>
        <taxon>Streptophyta</taxon>
        <taxon>Embryophyta</taxon>
        <taxon>Tracheophyta</taxon>
        <taxon>Spermatophyta</taxon>
        <taxon>Magnoliopsida</taxon>
        <taxon>eudicotyledons</taxon>
        <taxon>Gunneridae</taxon>
        <taxon>Pentapetalae</taxon>
        <taxon>rosids</taxon>
        <taxon>fabids</taxon>
        <taxon>Malpighiales</taxon>
        <taxon>Euphorbiaceae</taxon>
        <taxon>Crotonoideae</taxon>
        <taxon>Jatropheae</taxon>
        <taxon>Jatropha</taxon>
    </lineage>
</organism>
<accession>A0A067L1L4</accession>
<evidence type="ECO:0000313" key="2">
    <source>
        <dbReference type="Proteomes" id="UP000027138"/>
    </source>
</evidence>
<evidence type="ECO:0000313" key="1">
    <source>
        <dbReference type="EMBL" id="KDP42297.1"/>
    </source>
</evidence>
<dbReference type="Proteomes" id="UP000027138">
    <property type="component" value="Unassembled WGS sequence"/>
</dbReference>
<reference evidence="1 2" key="1">
    <citation type="journal article" date="2014" name="PLoS ONE">
        <title>Global Analysis of Gene Expression Profiles in Physic Nut (Jatropha curcas L.) Seedlings Exposed to Salt Stress.</title>
        <authorList>
            <person name="Zhang L."/>
            <person name="Zhang C."/>
            <person name="Wu P."/>
            <person name="Chen Y."/>
            <person name="Li M."/>
            <person name="Jiang H."/>
            <person name="Wu G."/>
        </authorList>
    </citation>
    <scope>NUCLEOTIDE SEQUENCE [LARGE SCALE GENOMIC DNA]</scope>
    <source>
        <strain evidence="2">cv. GZQX0401</strain>
        <tissue evidence="1">Young leaves</tissue>
    </source>
</reference>
<sequence length="67" mass="7302">MMYMERECSGLPEASTSGLESDTSVFVLLKLGRISRPGLLEAGTGVLDMARPCPFFLGLQRSKSSIY</sequence>
<keyword evidence="2" id="KW-1185">Reference proteome</keyword>
<dbReference type="EMBL" id="KK914308">
    <property type="protein sequence ID" value="KDP42297.1"/>
    <property type="molecule type" value="Genomic_DNA"/>
</dbReference>
<gene>
    <name evidence="1" type="ORF">JCGZ_01621</name>
</gene>
<protein>
    <submittedName>
        <fullName evidence="1">Uncharacterized protein</fullName>
    </submittedName>
</protein>
<proteinExistence type="predicted"/>
<dbReference type="AlphaFoldDB" id="A0A067L1L4"/>
<name>A0A067L1L4_JATCU</name>